<dbReference type="SUPFAM" id="SSF53756">
    <property type="entry name" value="UDP-Glycosyltransferase/glycogen phosphorylase"/>
    <property type="match status" value="1"/>
</dbReference>
<reference evidence="2" key="1">
    <citation type="submission" date="2010-07" db="EMBL/GenBank/DDBJ databases">
        <authorList>
            <consortium name="CONSOLIDER consortium CSD2007-00005"/>
            <person name="Guazzaroni M.-E."/>
            <person name="Richter M."/>
            <person name="Garcia-Salamanca A."/>
            <person name="Yarza P."/>
            <person name="Ferrer M."/>
        </authorList>
    </citation>
    <scope>NUCLEOTIDE SEQUENCE</scope>
</reference>
<organism evidence="2">
    <name type="scientific">sediment metagenome</name>
    <dbReference type="NCBI Taxonomy" id="749907"/>
    <lineage>
        <taxon>unclassified sequences</taxon>
        <taxon>metagenomes</taxon>
        <taxon>ecological metagenomes</taxon>
    </lineage>
</organism>
<proteinExistence type="predicted"/>
<comment type="caution">
    <text evidence="2">The sequence shown here is derived from an EMBL/GenBank/DDBJ whole genome shotgun (WGS) entry which is preliminary data.</text>
</comment>
<dbReference type="GO" id="GO:0016757">
    <property type="term" value="F:glycosyltransferase activity"/>
    <property type="evidence" value="ECO:0007669"/>
    <property type="project" value="InterPro"/>
</dbReference>
<sequence>MRTGSGLERLLAPAATMSRALLAQREPLSRFEPERFRDFVWRAMFAKTLPTEDFDAVTAPDFRVARVPWSAMHAGGLLTRKLGHPVYPRLDTAGFDVMIAETPYPGRVRAPTKLVVRYHDAIPLLMPHTISDKAYHQASHYHALQRNVRDGAWFVCVSEATRRDLLSIFPQAEPRTVTIHNMVSHHYYPQESSPRRIGEILRLRAHPKLPAPPAAAGLPPRLTPDYLVMVSTIEPRKNHLTLLDAWEQLRAERFPDLDLVIVGMLGWDHEAIVQKFRPWLERGNLHVLEDVPAPELRLLYRHARATVCPSFGEGFDFSGVEAMRSGGAVVASDIAVHRDIYRDAA</sequence>
<evidence type="ECO:0000313" key="2">
    <source>
        <dbReference type="EMBL" id="EFK97808.1"/>
    </source>
</evidence>
<accession>D9PF58</accession>
<reference evidence="2" key="2">
    <citation type="journal article" date="2011" name="Microb. Ecol.">
        <title>Taxonomic and Functional Metagenomic Profiling of the Microbial Community in the Anoxic Sediment of a Sub-saline Shallow Lake (Laguna de Carrizo, Central Spain).</title>
        <authorList>
            <person name="Ferrer M."/>
            <person name="Guazzaroni M.E."/>
            <person name="Richter M."/>
            <person name="Garcia-Salamanca A."/>
            <person name="Yarza P."/>
            <person name="Suarez-Suarez A."/>
            <person name="Solano J."/>
            <person name="Alcaide M."/>
            <person name="van Dillewijn P."/>
            <person name="Molina-Henares M.A."/>
            <person name="Lopez-Cortes N."/>
            <person name="Al-Ramahi Y."/>
            <person name="Guerrero C."/>
            <person name="Acosta A."/>
            <person name="de Eugenio L.I."/>
            <person name="Martinez V."/>
            <person name="Marques S."/>
            <person name="Rojo F."/>
            <person name="Santero E."/>
            <person name="Genilloud O."/>
            <person name="Perez-Perez J."/>
            <person name="Rossello-Mora R."/>
            <person name="Ramos J.L."/>
        </authorList>
    </citation>
    <scope>NUCLEOTIDE SEQUENCE</scope>
</reference>
<dbReference type="Gene3D" id="3.40.50.2000">
    <property type="entry name" value="Glycogen Phosphorylase B"/>
    <property type="match status" value="1"/>
</dbReference>
<dbReference type="InterPro" id="IPR001296">
    <property type="entry name" value="Glyco_trans_1"/>
</dbReference>
<dbReference type="EMBL" id="ADZX01000013">
    <property type="protein sequence ID" value="EFK97808.1"/>
    <property type="molecule type" value="Genomic_DNA"/>
</dbReference>
<protein>
    <submittedName>
        <fullName evidence="2">Glycosyl transferase group 1</fullName>
    </submittedName>
</protein>
<evidence type="ECO:0000259" key="1">
    <source>
        <dbReference type="Pfam" id="PF00534"/>
    </source>
</evidence>
<feature type="domain" description="Glycosyl transferase family 1" evidence="1">
    <location>
        <begin position="222"/>
        <end position="344"/>
    </location>
</feature>
<name>D9PF58_9ZZZZ</name>
<feature type="non-terminal residue" evidence="2">
    <location>
        <position position="345"/>
    </location>
</feature>
<dbReference type="AlphaFoldDB" id="D9PF58"/>
<keyword evidence="2" id="KW-0808">Transferase</keyword>
<dbReference type="CDD" id="cd03809">
    <property type="entry name" value="GT4_MtfB-like"/>
    <property type="match status" value="1"/>
</dbReference>
<dbReference type="Pfam" id="PF00534">
    <property type="entry name" value="Glycos_transf_1"/>
    <property type="match status" value="1"/>
</dbReference>
<gene>
    <name evidence="2" type="ORF">LDC_0136</name>
</gene>
<dbReference type="PANTHER" id="PTHR46401">
    <property type="entry name" value="GLYCOSYLTRANSFERASE WBBK-RELATED"/>
    <property type="match status" value="1"/>
</dbReference>
<dbReference type="PANTHER" id="PTHR46401:SF8">
    <property type="entry name" value="BLL6006 PROTEIN"/>
    <property type="match status" value="1"/>
</dbReference>